<accession>A0A6H1Z9V9</accession>
<organism evidence="2">
    <name type="scientific">viral metagenome</name>
    <dbReference type="NCBI Taxonomy" id="1070528"/>
    <lineage>
        <taxon>unclassified sequences</taxon>
        <taxon>metagenomes</taxon>
        <taxon>organismal metagenomes</taxon>
    </lineage>
</organism>
<evidence type="ECO:0000256" key="1">
    <source>
        <dbReference type="SAM" id="MobiDB-lite"/>
    </source>
</evidence>
<gene>
    <name evidence="2" type="ORF">TM448A00093_0048</name>
</gene>
<reference evidence="2" key="1">
    <citation type="submission" date="2020-03" db="EMBL/GenBank/DDBJ databases">
        <title>The deep terrestrial virosphere.</title>
        <authorList>
            <person name="Holmfeldt K."/>
            <person name="Nilsson E."/>
            <person name="Simone D."/>
            <person name="Lopez-Fernandez M."/>
            <person name="Wu X."/>
            <person name="de Brujin I."/>
            <person name="Lundin D."/>
            <person name="Andersson A."/>
            <person name="Bertilsson S."/>
            <person name="Dopson M."/>
        </authorList>
    </citation>
    <scope>NUCLEOTIDE SEQUENCE</scope>
    <source>
        <strain evidence="2">TM448A00093</strain>
    </source>
</reference>
<evidence type="ECO:0000313" key="2">
    <source>
        <dbReference type="EMBL" id="QJA44318.1"/>
    </source>
</evidence>
<dbReference type="EMBL" id="MT143975">
    <property type="protein sequence ID" value="QJA44318.1"/>
    <property type="molecule type" value="Genomic_DNA"/>
</dbReference>
<proteinExistence type="predicted"/>
<sequence>MLRKPTKEELSFINEKIAKKEMKSDDCMIIDAVPANDTNLTVYYYRLGHSSLRNFRKNLDAGEVPALVNHDPKIPIGRWLKGVVRKENDGHVLKAPVYMPKGLELDGYSTEHLANAYETGTLTDVSVGWADGKPICDICKKDVRDPECKHWPGQPYNDAKDIATCTIENANLKEISFVWKGGLPGAEFLDYEQEGEQMEDSLQILSEEGQILDWTNIKEIDIHGQLVGTLSMPIKSETETIEGREKELTLQEALEKYKKEISEMFVEKSLFDQVTGEIQDITLKYAEINSEIEADKDFTSIGKVRIVELKEEYHRLGVAVNGDTWNQEAEEAFLEAMTVAERRQYMESKIEANKEILRVLTEKKEIEEEKEKAKKSDVVPHKQRDEHYKLR</sequence>
<protein>
    <submittedName>
        <fullName evidence="2">Uncharacterized protein</fullName>
    </submittedName>
</protein>
<name>A0A6H1Z9V9_9ZZZZ</name>
<dbReference type="AlphaFoldDB" id="A0A6H1Z9V9"/>
<feature type="region of interest" description="Disordered" evidence="1">
    <location>
        <begin position="366"/>
        <end position="391"/>
    </location>
</feature>